<feature type="compositionally biased region" description="Basic residues" evidence="1">
    <location>
        <begin position="231"/>
        <end position="241"/>
    </location>
</feature>
<name>A0AAD5XEG1_9FUNG</name>
<proteinExistence type="predicted"/>
<organism evidence="3 4">
    <name type="scientific">Physocladia obscura</name>
    <dbReference type="NCBI Taxonomy" id="109957"/>
    <lineage>
        <taxon>Eukaryota</taxon>
        <taxon>Fungi</taxon>
        <taxon>Fungi incertae sedis</taxon>
        <taxon>Chytridiomycota</taxon>
        <taxon>Chytridiomycota incertae sedis</taxon>
        <taxon>Chytridiomycetes</taxon>
        <taxon>Chytridiales</taxon>
        <taxon>Chytriomycetaceae</taxon>
        <taxon>Physocladia</taxon>
    </lineage>
</organism>
<dbReference type="InterPro" id="IPR019315">
    <property type="entry name" value="MMTA2_N"/>
</dbReference>
<dbReference type="PANTHER" id="PTHR14580:SF0">
    <property type="entry name" value="MULTIPLE MYELOMA TUMOR-ASSOCIATED PROTEIN 2"/>
    <property type="match status" value="1"/>
</dbReference>
<accession>A0AAD5XEG1</accession>
<gene>
    <name evidence="3" type="ORF">HK100_002056</name>
</gene>
<reference evidence="3" key="1">
    <citation type="submission" date="2020-05" db="EMBL/GenBank/DDBJ databases">
        <title>Phylogenomic resolution of chytrid fungi.</title>
        <authorList>
            <person name="Stajich J.E."/>
            <person name="Amses K."/>
            <person name="Simmons R."/>
            <person name="Seto K."/>
            <person name="Myers J."/>
            <person name="Bonds A."/>
            <person name="Quandt C.A."/>
            <person name="Barry K."/>
            <person name="Liu P."/>
            <person name="Grigoriev I."/>
            <person name="Longcore J.E."/>
            <person name="James T.Y."/>
        </authorList>
    </citation>
    <scope>NUCLEOTIDE SEQUENCE</scope>
    <source>
        <strain evidence="3">JEL0513</strain>
    </source>
</reference>
<dbReference type="InterPro" id="IPR039207">
    <property type="entry name" value="MMTAG2-like"/>
</dbReference>
<evidence type="ECO:0000313" key="3">
    <source>
        <dbReference type="EMBL" id="KAJ3113225.1"/>
    </source>
</evidence>
<protein>
    <recommendedName>
        <fullName evidence="2">Multiple myeloma tumor-associated protein 2-like N-terminal domain-containing protein</fullName>
    </recommendedName>
</protein>
<feature type="compositionally biased region" description="Basic residues" evidence="1">
    <location>
        <begin position="251"/>
        <end position="262"/>
    </location>
</feature>
<dbReference type="AlphaFoldDB" id="A0AAD5XEG1"/>
<feature type="compositionally biased region" description="Basic and acidic residues" evidence="1">
    <location>
        <begin position="207"/>
        <end position="230"/>
    </location>
</feature>
<feature type="domain" description="Multiple myeloma tumor-associated protein 2-like N-terminal" evidence="2">
    <location>
        <begin position="24"/>
        <end position="105"/>
    </location>
</feature>
<dbReference type="Pfam" id="PF10159">
    <property type="entry name" value="MMtag"/>
    <property type="match status" value="1"/>
</dbReference>
<dbReference type="Proteomes" id="UP001211907">
    <property type="component" value="Unassembled WGS sequence"/>
</dbReference>
<sequence length="269" mass="30551">MKEFSQRIVVCKISLMFNGPIRAGNRGGNGLFRWDNIKDDKHRENYLGHSINAPVGRWQKGKDLGWYGKETKETNEAKEATSHANNQEVLRLKQLEADAMAAALGLKAKRSSKSNVSQQEIVRLLKLDKESTDEVNNAFDPDSIAAQKGLGFGRLDTATFKPKYSNDAIASDDSEIDNISKHKDRYVEDGEALNLDNAQSAQSKRKHLDDNKASNERSKHENKYGDNDGSKKHKKDKKEKKKSSQKEKKDKKEKKRDKKHSHKRDDESD</sequence>
<dbReference type="PANTHER" id="PTHR14580">
    <property type="entry name" value="MULTIPLE MYELOMA TUMOR-ASSOCIATED PROTEIN 2 FAMILY MEMBER"/>
    <property type="match status" value="1"/>
</dbReference>
<comment type="caution">
    <text evidence="3">The sequence shown here is derived from an EMBL/GenBank/DDBJ whole genome shotgun (WGS) entry which is preliminary data.</text>
</comment>
<dbReference type="EMBL" id="JADGJH010001466">
    <property type="protein sequence ID" value="KAJ3113225.1"/>
    <property type="molecule type" value="Genomic_DNA"/>
</dbReference>
<evidence type="ECO:0000256" key="1">
    <source>
        <dbReference type="SAM" id="MobiDB-lite"/>
    </source>
</evidence>
<evidence type="ECO:0000313" key="4">
    <source>
        <dbReference type="Proteomes" id="UP001211907"/>
    </source>
</evidence>
<evidence type="ECO:0000259" key="2">
    <source>
        <dbReference type="Pfam" id="PF10159"/>
    </source>
</evidence>
<feature type="region of interest" description="Disordered" evidence="1">
    <location>
        <begin position="196"/>
        <end position="269"/>
    </location>
</feature>
<keyword evidence="4" id="KW-1185">Reference proteome</keyword>